<dbReference type="Proteomes" id="UP000245783">
    <property type="component" value="Unassembled WGS sequence"/>
</dbReference>
<dbReference type="EMBL" id="KZ819523">
    <property type="protein sequence ID" value="PWN38873.1"/>
    <property type="molecule type" value="Genomic_DNA"/>
</dbReference>
<keyword evidence="1" id="KW-0732">Signal</keyword>
<gene>
    <name evidence="2" type="ORF">IE81DRAFT_350679</name>
</gene>
<organism evidence="2 3">
    <name type="scientific">Ceraceosorus guamensis</name>
    <dbReference type="NCBI Taxonomy" id="1522189"/>
    <lineage>
        <taxon>Eukaryota</taxon>
        <taxon>Fungi</taxon>
        <taxon>Dikarya</taxon>
        <taxon>Basidiomycota</taxon>
        <taxon>Ustilaginomycotina</taxon>
        <taxon>Exobasidiomycetes</taxon>
        <taxon>Ceraceosorales</taxon>
        <taxon>Ceraceosoraceae</taxon>
        <taxon>Ceraceosorus</taxon>
    </lineage>
</organism>
<evidence type="ECO:0000313" key="2">
    <source>
        <dbReference type="EMBL" id="PWN38873.1"/>
    </source>
</evidence>
<dbReference type="RefSeq" id="XP_025366033.1">
    <property type="nucleotide sequence ID" value="XM_025516584.1"/>
</dbReference>
<feature type="signal peptide" evidence="1">
    <location>
        <begin position="1"/>
        <end position="17"/>
    </location>
</feature>
<name>A0A316VR45_9BASI</name>
<keyword evidence="3" id="KW-1185">Reference proteome</keyword>
<evidence type="ECO:0000256" key="1">
    <source>
        <dbReference type="SAM" id="SignalP"/>
    </source>
</evidence>
<protein>
    <submittedName>
        <fullName evidence="2">Uncharacterized protein</fullName>
    </submittedName>
</protein>
<dbReference type="InParanoid" id="A0A316VR45"/>
<proteinExistence type="predicted"/>
<dbReference type="AlphaFoldDB" id="A0A316VR45"/>
<dbReference type="GeneID" id="37038454"/>
<evidence type="ECO:0000313" key="3">
    <source>
        <dbReference type="Proteomes" id="UP000245783"/>
    </source>
</evidence>
<reference evidence="2 3" key="1">
    <citation type="journal article" date="2018" name="Mol. Biol. Evol.">
        <title>Broad Genomic Sampling Reveals a Smut Pathogenic Ancestry of the Fungal Clade Ustilaginomycotina.</title>
        <authorList>
            <person name="Kijpornyongpan T."/>
            <person name="Mondo S.J."/>
            <person name="Barry K."/>
            <person name="Sandor L."/>
            <person name="Lee J."/>
            <person name="Lipzen A."/>
            <person name="Pangilinan J."/>
            <person name="LaButti K."/>
            <person name="Hainaut M."/>
            <person name="Henrissat B."/>
            <person name="Grigoriev I.V."/>
            <person name="Spatafora J.W."/>
            <person name="Aime M.C."/>
        </authorList>
    </citation>
    <scope>NUCLEOTIDE SEQUENCE [LARGE SCALE GENOMIC DNA]</scope>
    <source>
        <strain evidence="2 3">MCA 4658</strain>
    </source>
</reference>
<dbReference type="OrthoDB" id="10298984at2759"/>
<feature type="chain" id="PRO_5016281192" evidence="1">
    <location>
        <begin position="18"/>
        <end position="203"/>
    </location>
</feature>
<sequence length="203" mass="22334">MARFTLVLTLLLSLVLAFVSAPSCQAAPAESVGLTQDQDKVRLAFRNASGNGPNVAQLQSDFLSVINTKQNPKFASPVLFSVAHARIASALSRIVRVSTKDDFEIRHEVEAKAILNEFNPHPYNDLADVLTGDEVKTTVEKSNDKTLARAIALQFTALQVLWANAYVAFSSETVGKKEAQDSFNNRYYAIQDSLTKIINIYNK</sequence>
<accession>A0A316VR45</accession>